<feature type="compositionally biased region" description="Polar residues" evidence="1">
    <location>
        <begin position="409"/>
        <end position="425"/>
    </location>
</feature>
<feature type="region of interest" description="Disordered" evidence="1">
    <location>
        <begin position="44"/>
        <end position="71"/>
    </location>
</feature>
<feature type="compositionally biased region" description="Basic residues" evidence="1">
    <location>
        <begin position="705"/>
        <end position="714"/>
    </location>
</feature>
<feature type="compositionally biased region" description="Polar residues" evidence="1">
    <location>
        <begin position="1"/>
        <end position="19"/>
    </location>
</feature>
<comment type="caution">
    <text evidence="2">The sequence shown here is derived from an EMBL/GenBank/DDBJ whole genome shotgun (WGS) entry which is preliminary data.</text>
</comment>
<dbReference type="EMBL" id="JADNYJ010000011">
    <property type="protein sequence ID" value="KAF8908609.1"/>
    <property type="molecule type" value="Genomic_DNA"/>
</dbReference>
<feature type="compositionally biased region" description="Polar residues" evidence="1">
    <location>
        <begin position="599"/>
        <end position="610"/>
    </location>
</feature>
<evidence type="ECO:0000313" key="3">
    <source>
        <dbReference type="Proteomes" id="UP000724874"/>
    </source>
</evidence>
<dbReference type="Proteomes" id="UP000724874">
    <property type="component" value="Unassembled WGS sequence"/>
</dbReference>
<evidence type="ECO:0000256" key="1">
    <source>
        <dbReference type="SAM" id="MobiDB-lite"/>
    </source>
</evidence>
<proteinExistence type="predicted"/>
<feature type="region of interest" description="Disordered" evidence="1">
    <location>
        <begin position="490"/>
        <end position="515"/>
    </location>
</feature>
<evidence type="ECO:0000313" key="2">
    <source>
        <dbReference type="EMBL" id="KAF8908609.1"/>
    </source>
</evidence>
<feature type="region of interest" description="Disordered" evidence="1">
    <location>
        <begin position="572"/>
        <end position="615"/>
    </location>
</feature>
<feature type="compositionally biased region" description="Basic and acidic residues" evidence="1">
    <location>
        <begin position="367"/>
        <end position="394"/>
    </location>
</feature>
<gene>
    <name evidence="2" type="ORF">CPB84DRAFT_1744231</name>
</gene>
<name>A0A9P5NXG2_GYMJU</name>
<reference evidence="2" key="1">
    <citation type="submission" date="2020-11" db="EMBL/GenBank/DDBJ databases">
        <authorList>
            <consortium name="DOE Joint Genome Institute"/>
            <person name="Ahrendt S."/>
            <person name="Riley R."/>
            <person name="Andreopoulos W."/>
            <person name="LaButti K."/>
            <person name="Pangilinan J."/>
            <person name="Ruiz-duenas F.J."/>
            <person name="Barrasa J.M."/>
            <person name="Sanchez-Garcia M."/>
            <person name="Camarero S."/>
            <person name="Miyauchi S."/>
            <person name="Serrano A."/>
            <person name="Linde D."/>
            <person name="Babiker R."/>
            <person name="Drula E."/>
            <person name="Ayuso-Fernandez I."/>
            <person name="Pacheco R."/>
            <person name="Padilla G."/>
            <person name="Ferreira P."/>
            <person name="Barriuso J."/>
            <person name="Kellner H."/>
            <person name="Castanera R."/>
            <person name="Alfaro M."/>
            <person name="Ramirez L."/>
            <person name="Pisabarro A.G."/>
            <person name="Kuo A."/>
            <person name="Tritt A."/>
            <person name="Lipzen A."/>
            <person name="He G."/>
            <person name="Yan M."/>
            <person name="Ng V."/>
            <person name="Cullen D."/>
            <person name="Martin F."/>
            <person name="Rosso M.-N."/>
            <person name="Henrissat B."/>
            <person name="Hibbett D."/>
            <person name="Martinez A.T."/>
            <person name="Grigoriev I.V."/>
        </authorList>
    </citation>
    <scope>NUCLEOTIDE SEQUENCE</scope>
    <source>
        <strain evidence="2">AH 44721</strain>
    </source>
</reference>
<dbReference type="AlphaFoldDB" id="A0A9P5NXG2"/>
<sequence>MASSNRPIASSSTPPSSRVRQLWRQFEHSLTGSRLVIDHKVNAAKAKADSEYTKTPSHLRMSASQHEETKTKLERQIKEPYFEGLRAQWHSKLEKAGLKAEDWADITPEEMEQVANTLGDGIEEESDEDMVVVGPTASGPFPQAFSTPFFQPLAPSISTSTRSSNVSSASSYALVDPKQFYSEDEDDYFWKPVMATSHDLTSDDDDSPGLPVPIHNQSHHFNGWSSDSVPSSLQNSVDSFAEIPFSRPPLSNFPQNIPIVRQPTNKSATSLLSEKEKVKEKLSAEKTKIRQSYIGPHLDDSNEPLSEADDFELFKMQTRMQKIVEFHQAAALAEIRLAIEIYKERTAPNGETHEVSARVVEHQKRMSELQSAKEEERKATVKAERAKRRSELRTRPGRSNTLIAPKPSIPTNPSWLTDLENNMPNQLEPKFDLSQILSEDPNEQQNSVDKLLQQMSSHPQQLSLSLEHVLHVVTKHSEWVQQPCKSLSAHQEASIRRQQAKARPSPFGEDDPVTKKPLRQLGLLNHLQEDPELAAAFAQYSAIGGGSNGGSKQPSPPVPSWATKPTIQAPATQQNTWGLKESPGTPVASAWSRKKPAVSANTQATPTNLSFPHHFGMSDQNDIMVPSTPAISSSIFSKKSVIQPASPEPEEEEPIWREPPKKVSPPLPPTTASSNKPTVPAQKANIPAKPEPKVEKAALAPVSKKQNKKQRLANKKNGAATVTNTVEEAEPASAAVEEDPAESVLLQNPVSEPSAQNAEPMSFMAKMLPGMARIRKTPRLLLLSLGGMKLYRRLDLLRKSPPISRRPQLLKTPYVGFFVVQVGERSIESKFDDRGPQWGSGSNNMASSRVWNMFGSDSSAEKAAVQQQPASLFGGHSMHVPGGFGGIEDTDDAQQPAVSTPQRLRRASEAGNNSSASWTPVAKATPAVAQPQANPSPANAKKGKGKKAGRLWDDEEIPNSSLSGSPSAAASSPPDIFGGDEARIAAAIKELQEGTSKAEKLFGGAAWSGGGTQSAWGSSMTEPEPRDLPLFSSMGQRPATQSTTQQTPVWGQLNGKDKGKGKMTDLEDLPKLSNPTIHSLKRSKLTAGGPNLFMLVEISNQKREADREDLVSFEANNRIYAHTPNLDVAVTLIQIGGKSSKFDGVPAGKAWHSSQHEDRKSKHWKLY</sequence>
<feature type="region of interest" description="Disordered" evidence="1">
    <location>
        <begin position="1004"/>
        <end position="1075"/>
    </location>
</feature>
<feature type="compositionally biased region" description="Basic and acidic residues" evidence="1">
    <location>
        <begin position="1055"/>
        <end position="1070"/>
    </location>
</feature>
<feature type="region of interest" description="Disordered" evidence="1">
    <location>
        <begin position="367"/>
        <end position="426"/>
    </location>
</feature>
<feature type="region of interest" description="Disordered" evidence="1">
    <location>
        <begin position="637"/>
        <end position="743"/>
    </location>
</feature>
<feature type="region of interest" description="Disordered" evidence="1">
    <location>
        <begin position="1146"/>
        <end position="1167"/>
    </location>
</feature>
<feature type="region of interest" description="Disordered" evidence="1">
    <location>
        <begin position="1"/>
        <end position="20"/>
    </location>
</feature>
<feature type="compositionally biased region" description="Low complexity" evidence="1">
    <location>
        <begin position="926"/>
        <end position="940"/>
    </location>
</feature>
<accession>A0A9P5NXG2</accession>
<organism evidence="2 3">
    <name type="scientific">Gymnopilus junonius</name>
    <name type="common">Spectacular rustgill mushroom</name>
    <name type="synonym">Gymnopilus spectabilis subsp. junonius</name>
    <dbReference type="NCBI Taxonomy" id="109634"/>
    <lineage>
        <taxon>Eukaryota</taxon>
        <taxon>Fungi</taxon>
        <taxon>Dikarya</taxon>
        <taxon>Basidiomycota</taxon>
        <taxon>Agaricomycotina</taxon>
        <taxon>Agaricomycetes</taxon>
        <taxon>Agaricomycetidae</taxon>
        <taxon>Agaricales</taxon>
        <taxon>Agaricineae</taxon>
        <taxon>Hymenogastraceae</taxon>
        <taxon>Gymnopilus</taxon>
    </lineage>
</organism>
<feature type="compositionally biased region" description="Polar residues" evidence="1">
    <location>
        <begin position="1033"/>
        <end position="1049"/>
    </location>
</feature>
<dbReference type="OrthoDB" id="3038408at2759"/>
<keyword evidence="3" id="KW-1185">Reference proteome</keyword>
<feature type="region of interest" description="Disordered" evidence="1">
    <location>
        <begin position="881"/>
        <end position="978"/>
    </location>
</feature>
<protein>
    <submittedName>
        <fullName evidence="2">Uncharacterized protein</fullName>
    </submittedName>
</protein>
<feature type="compositionally biased region" description="Low complexity" evidence="1">
    <location>
        <begin position="960"/>
        <end position="974"/>
    </location>
</feature>